<dbReference type="PROSITE" id="PS51257">
    <property type="entry name" value="PROKAR_LIPOPROTEIN"/>
    <property type="match status" value="1"/>
</dbReference>
<organism evidence="2 3">
    <name type="scientific">Kitasatospora aburaviensis</name>
    <dbReference type="NCBI Taxonomy" id="67265"/>
    <lineage>
        <taxon>Bacteria</taxon>
        <taxon>Bacillati</taxon>
        <taxon>Actinomycetota</taxon>
        <taxon>Actinomycetes</taxon>
        <taxon>Kitasatosporales</taxon>
        <taxon>Streptomycetaceae</taxon>
        <taxon>Kitasatospora</taxon>
    </lineage>
</organism>
<evidence type="ECO:0000313" key="2">
    <source>
        <dbReference type="EMBL" id="MFC5883688.1"/>
    </source>
</evidence>
<feature type="signal peptide" evidence="1">
    <location>
        <begin position="1"/>
        <end position="21"/>
    </location>
</feature>
<sequence>MRTGTVGGAGLVSALLLSACAAGGDAGSVDRLGTTAPTVAGVAPLTPSSGSANDRIAPTDGPEGAAGRLVLRTYQDWWQTQVEVFGRTDSDGSRLEAFSSGKALSGSLVNLRQLHDAKLVMIGSPGNSPVLKSVDLKADPQTAVIEDCLDVSGWHQADAATRAVKDPPKRLTRYIATVSVRKYQARWLVTEFKQEVDRTC</sequence>
<keyword evidence="1" id="KW-0732">Signal</keyword>
<dbReference type="Proteomes" id="UP001596067">
    <property type="component" value="Unassembled WGS sequence"/>
</dbReference>
<name>A0ABW1ERR2_9ACTN</name>
<proteinExistence type="predicted"/>
<evidence type="ECO:0000313" key="3">
    <source>
        <dbReference type="Proteomes" id="UP001596067"/>
    </source>
</evidence>
<protein>
    <recommendedName>
        <fullName evidence="4">Lipoprotein</fullName>
    </recommendedName>
</protein>
<evidence type="ECO:0008006" key="4">
    <source>
        <dbReference type="Google" id="ProtNLM"/>
    </source>
</evidence>
<accession>A0ABW1ERR2</accession>
<gene>
    <name evidence="2" type="ORF">ACFP0N_01670</name>
</gene>
<reference evidence="3" key="1">
    <citation type="journal article" date="2019" name="Int. J. Syst. Evol. Microbiol.">
        <title>The Global Catalogue of Microorganisms (GCM) 10K type strain sequencing project: providing services to taxonomists for standard genome sequencing and annotation.</title>
        <authorList>
            <consortium name="The Broad Institute Genomics Platform"/>
            <consortium name="The Broad Institute Genome Sequencing Center for Infectious Disease"/>
            <person name="Wu L."/>
            <person name="Ma J."/>
        </authorList>
    </citation>
    <scope>NUCLEOTIDE SEQUENCE [LARGE SCALE GENOMIC DNA]</scope>
    <source>
        <strain evidence="3">CGMCC 4.1469</strain>
    </source>
</reference>
<dbReference type="RefSeq" id="WP_313766477.1">
    <property type="nucleotide sequence ID" value="NZ_BAAAVH010000072.1"/>
</dbReference>
<evidence type="ECO:0000256" key="1">
    <source>
        <dbReference type="SAM" id="SignalP"/>
    </source>
</evidence>
<keyword evidence="3" id="KW-1185">Reference proteome</keyword>
<comment type="caution">
    <text evidence="2">The sequence shown here is derived from an EMBL/GenBank/DDBJ whole genome shotgun (WGS) entry which is preliminary data.</text>
</comment>
<feature type="chain" id="PRO_5045181566" description="Lipoprotein" evidence="1">
    <location>
        <begin position="22"/>
        <end position="200"/>
    </location>
</feature>
<dbReference type="EMBL" id="JBHSOD010000001">
    <property type="protein sequence ID" value="MFC5883688.1"/>
    <property type="molecule type" value="Genomic_DNA"/>
</dbReference>